<accession>A0A448YXG3</accession>
<keyword evidence="4" id="KW-0732">Signal</keyword>
<evidence type="ECO:0000256" key="4">
    <source>
        <dbReference type="SAM" id="SignalP"/>
    </source>
</evidence>
<sequence length="324" mass="36646">MLSPDRISIVLFLVWAVALSWTPLCDAKTKQKAQKPLHEKYKNLCKGLPTIKKKHEAHLKKLIATVGEAKIIGQTPQHEAACWMFRQKKSYNPQRYALAVTYYSSKGAQWEANTNWMTPKHECTWQGVTCNLFGTVVELDLGYIELEGLIPRELGMLGSLRDLDLHGNDLQGVLPHRLLDGMKKGEFLRLQMNGLFGSIHKEIMRMKNLKELYLFGNFFAGTIPKQLSELKKLEVLDLYANQLTGTIPKELANLPNLKYLDLHDNNLTGTMPKEICDKKLDTLVADCHGSYPEVRCKCCTVCCEGLPVLSCFDPKTGEQVTRPI</sequence>
<evidence type="ECO:0000313" key="5">
    <source>
        <dbReference type="EMBL" id="VEU34488.1"/>
    </source>
</evidence>
<keyword evidence="3" id="KW-0677">Repeat</keyword>
<dbReference type="FunFam" id="3.80.10.10:FF:000221">
    <property type="entry name" value="Leucine-rich repeat receptor-like protein kinase PXL1"/>
    <property type="match status" value="1"/>
</dbReference>
<dbReference type="Proteomes" id="UP000291116">
    <property type="component" value="Unassembled WGS sequence"/>
</dbReference>
<evidence type="ECO:0000313" key="6">
    <source>
        <dbReference type="Proteomes" id="UP000291116"/>
    </source>
</evidence>
<dbReference type="AlphaFoldDB" id="A0A448YXG3"/>
<dbReference type="SMART" id="SM00369">
    <property type="entry name" value="LRR_TYP"/>
    <property type="match status" value="3"/>
</dbReference>
<dbReference type="InterPro" id="IPR001611">
    <property type="entry name" value="Leu-rich_rpt"/>
</dbReference>
<evidence type="ECO:0008006" key="7">
    <source>
        <dbReference type="Google" id="ProtNLM"/>
    </source>
</evidence>
<dbReference type="InterPro" id="IPR003591">
    <property type="entry name" value="Leu-rich_rpt_typical-subtyp"/>
</dbReference>
<dbReference type="Pfam" id="PF13855">
    <property type="entry name" value="LRR_8"/>
    <property type="match status" value="1"/>
</dbReference>
<dbReference type="OrthoDB" id="38061at2759"/>
<dbReference type="InterPro" id="IPR032675">
    <property type="entry name" value="LRR_dom_sf"/>
</dbReference>
<reference evidence="5 6" key="1">
    <citation type="submission" date="2019-01" db="EMBL/GenBank/DDBJ databases">
        <authorList>
            <person name="Ferrante I. M."/>
        </authorList>
    </citation>
    <scope>NUCLEOTIDE SEQUENCE [LARGE SCALE GENOMIC DNA]</scope>
    <source>
        <strain evidence="5 6">B856</strain>
    </source>
</reference>
<evidence type="ECO:0000256" key="2">
    <source>
        <dbReference type="ARBA" id="ARBA00022614"/>
    </source>
</evidence>
<proteinExistence type="predicted"/>
<keyword evidence="2" id="KW-0433">Leucine-rich repeat</keyword>
<name>A0A448YXG3_9STRA</name>
<evidence type="ECO:0000256" key="3">
    <source>
        <dbReference type="ARBA" id="ARBA00022737"/>
    </source>
</evidence>
<dbReference type="Gene3D" id="3.80.10.10">
    <property type="entry name" value="Ribonuclease Inhibitor"/>
    <property type="match status" value="1"/>
</dbReference>
<dbReference type="Pfam" id="PF00560">
    <property type="entry name" value="LRR_1"/>
    <property type="match status" value="1"/>
</dbReference>
<evidence type="ECO:0000256" key="1">
    <source>
        <dbReference type="ARBA" id="ARBA00004196"/>
    </source>
</evidence>
<comment type="subcellular location">
    <subcellularLocation>
        <location evidence="1">Cell envelope</location>
    </subcellularLocation>
</comment>
<dbReference type="EMBL" id="CAACVS010000030">
    <property type="protein sequence ID" value="VEU34488.1"/>
    <property type="molecule type" value="Genomic_DNA"/>
</dbReference>
<dbReference type="PANTHER" id="PTHR48059:SF30">
    <property type="entry name" value="OS06G0587000 PROTEIN"/>
    <property type="match status" value="1"/>
</dbReference>
<feature type="chain" id="PRO_5019115841" description="Leucine-rich repeat-containing N-terminal plant-type domain-containing protein" evidence="4">
    <location>
        <begin position="28"/>
        <end position="324"/>
    </location>
</feature>
<keyword evidence="6" id="KW-1185">Reference proteome</keyword>
<organism evidence="5 6">
    <name type="scientific">Pseudo-nitzschia multistriata</name>
    <dbReference type="NCBI Taxonomy" id="183589"/>
    <lineage>
        <taxon>Eukaryota</taxon>
        <taxon>Sar</taxon>
        <taxon>Stramenopiles</taxon>
        <taxon>Ochrophyta</taxon>
        <taxon>Bacillariophyta</taxon>
        <taxon>Bacillariophyceae</taxon>
        <taxon>Bacillariophycidae</taxon>
        <taxon>Bacillariales</taxon>
        <taxon>Bacillariaceae</taxon>
        <taxon>Pseudo-nitzschia</taxon>
    </lineage>
</organism>
<protein>
    <recommendedName>
        <fullName evidence="7">Leucine-rich repeat-containing N-terminal plant-type domain-containing protein</fullName>
    </recommendedName>
</protein>
<dbReference type="InterPro" id="IPR051848">
    <property type="entry name" value="PGIP"/>
</dbReference>
<feature type="signal peptide" evidence="4">
    <location>
        <begin position="1"/>
        <end position="27"/>
    </location>
</feature>
<dbReference type="PANTHER" id="PTHR48059">
    <property type="entry name" value="POLYGALACTURONASE INHIBITOR 1"/>
    <property type="match status" value="1"/>
</dbReference>
<dbReference type="SUPFAM" id="SSF52058">
    <property type="entry name" value="L domain-like"/>
    <property type="match status" value="1"/>
</dbReference>
<gene>
    <name evidence="5" type="ORF">PSNMU_V1.4_AUG-EV-PASAV3_0011980</name>
</gene>